<organism evidence="3 5">
    <name type="scientific">Pleodorina starrii</name>
    <dbReference type="NCBI Taxonomy" id="330485"/>
    <lineage>
        <taxon>Eukaryota</taxon>
        <taxon>Viridiplantae</taxon>
        <taxon>Chlorophyta</taxon>
        <taxon>core chlorophytes</taxon>
        <taxon>Chlorophyceae</taxon>
        <taxon>CS clade</taxon>
        <taxon>Chlamydomonadales</taxon>
        <taxon>Volvocaceae</taxon>
        <taxon>Pleodorina</taxon>
    </lineage>
</organism>
<evidence type="ECO:0000313" key="3">
    <source>
        <dbReference type="EMBL" id="GLC58062.1"/>
    </source>
</evidence>
<gene>
    <name evidence="3" type="primary">PLESTB004358</name>
    <name evidence="4" type="synonym">PLESTB004359</name>
    <name evidence="3" type="ORF">PLESTB_001314200</name>
    <name evidence="4" type="ORF">PLESTB_001314300</name>
</gene>
<feature type="region of interest" description="Disordered" evidence="1">
    <location>
        <begin position="159"/>
        <end position="214"/>
    </location>
</feature>
<dbReference type="EMBL" id="BRXU01000021">
    <property type="protein sequence ID" value="GLC58063.1"/>
    <property type="molecule type" value="Genomic_DNA"/>
</dbReference>
<dbReference type="EMBL" id="BRXU01000021">
    <property type="protein sequence ID" value="GLC58062.1"/>
    <property type="molecule type" value="Genomic_DNA"/>
</dbReference>
<keyword evidence="5" id="KW-1185">Reference proteome</keyword>
<reference evidence="3" key="1">
    <citation type="submission" date="2022-08" db="EMBL/GenBank/DDBJ databases">
        <authorList>
            <person name="Takahashi K."/>
            <person name="Suzuki S."/>
            <person name="Kawachi M."/>
            <person name="Higashiyama T."/>
            <person name="Nozaki H."/>
        </authorList>
    </citation>
    <scope>NUCLEOTIDE SEQUENCE</scope>
    <source>
        <strain evidence="3">NIES-4479</strain>
    </source>
</reference>
<dbReference type="InterPro" id="IPR005162">
    <property type="entry name" value="Retrotrans_gag_dom"/>
</dbReference>
<reference evidence="3 5" key="2">
    <citation type="journal article" date="2023" name="Commun. Biol.">
        <title>Reorganization of the ancestral sex-determining regions during the evolution of trioecy in Pleodorina starrii.</title>
        <authorList>
            <person name="Takahashi K."/>
            <person name="Suzuki S."/>
            <person name="Kawai-Toyooka H."/>
            <person name="Yamamoto K."/>
            <person name="Hamaji T."/>
            <person name="Ootsuki R."/>
            <person name="Yamaguchi H."/>
            <person name="Kawachi M."/>
            <person name="Higashiyama T."/>
            <person name="Nozaki H."/>
        </authorList>
    </citation>
    <scope>NUCLEOTIDE SEQUENCE [LARGE SCALE GENOMIC DNA]</scope>
    <source>
        <strain evidence="3 5">NIES-4479</strain>
    </source>
</reference>
<feature type="compositionally biased region" description="Polar residues" evidence="1">
    <location>
        <begin position="160"/>
        <end position="171"/>
    </location>
</feature>
<protein>
    <recommendedName>
        <fullName evidence="2">Retrotransposon gag domain-containing protein</fullName>
    </recommendedName>
</protein>
<evidence type="ECO:0000313" key="4">
    <source>
        <dbReference type="EMBL" id="GLC58063.1"/>
    </source>
</evidence>
<feature type="domain" description="Retrotransposon gag" evidence="2">
    <location>
        <begin position="14"/>
        <end position="112"/>
    </location>
</feature>
<comment type="caution">
    <text evidence="3">The sequence shown here is derived from an EMBL/GenBank/DDBJ whole genome shotgun (WGS) entry which is preliminary data.</text>
</comment>
<evidence type="ECO:0000256" key="1">
    <source>
        <dbReference type="SAM" id="MobiDB-lite"/>
    </source>
</evidence>
<proteinExistence type="predicted"/>
<accession>A0A9W6F6A2</accession>
<evidence type="ECO:0000313" key="5">
    <source>
        <dbReference type="Proteomes" id="UP001165080"/>
    </source>
</evidence>
<evidence type="ECO:0000259" key="2">
    <source>
        <dbReference type="Pfam" id="PF03732"/>
    </source>
</evidence>
<sequence>MQYFDLMQMDPLEHFVYFVTGKAQEWATDKFNMHKSGVKPLTRESLRTEFLLSYGDAQRNTGMAARDRLHAQEHSMQSDESVPQYTQRFHEIIREAKDMSTSDKISWYIKGLVPALRGRCATDDEGKDWQDLDKLTLYAVGQEVRWKAAKEKAQLAAFNAQHTTPKAQNSSKTKRPPSNPAPQKQGDKSQGGMASFKKPRTDGKGDSKLAPNQCRICRAFKKPSETWSDHKAECIKNQRSALDKKMAHLARLENQMEE</sequence>
<dbReference type="AlphaFoldDB" id="A0A9W6F6A2"/>
<dbReference type="Pfam" id="PF03732">
    <property type="entry name" value="Retrotrans_gag"/>
    <property type="match status" value="1"/>
</dbReference>
<name>A0A9W6F6A2_9CHLO</name>
<dbReference type="Proteomes" id="UP001165080">
    <property type="component" value="Unassembled WGS sequence"/>
</dbReference>